<dbReference type="InterPro" id="IPR027443">
    <property type="entry name" value="IPNS-like_sf"/>
</dbReference>
<evidence type="ECO:0000259" key="3">
    <source>
        <dbReference type="PROSITE" id="PS51471"/>
    </source>
</evidence>
<dbReference type="Gene3D" id="2.60.120.330">
    <property type="entry name" value="B-lactam Antibiotic, Isopenicillin N Synthase, Chain"/>
    <property type="match status" value="1"/>
</dbReference>
<evidence type="ECO:0000313" key="4">
    <source>
        <dbReference type="EMBL" id="KUJ10120.1"/>
    </source>
</evidence>
<evidence type="ECO:0000256" key="2">
    <source>
        <dbReference type="RuleBase" id="RU003682"/>
    </source>
</evidence>
<comment type="similarity">
    <text evidence="1 2">Belongs to the iron/ascorbate-dependent oxidoreductase family.</text>
</comment>
<dbReference type="InParanoid" id="A0A132BCG3"/>
<gene>
    <name evidence="4" type="ORF">LY89DRAFT_787755</name>
</gene>
<feature type="domain" description="Fe2OG dioxygenase" evidence="3">
    <location>
        <begin position="201"/>
        <end position="309"/>
    </location>
</feature>
<dbReference type="Pfam" id="PF03171">
    <property type="entry name" value="2OG-FeII_Oxy"/>
    <property type="match status" value="1"/>
</dbReference>
<dbReference type="RefSeq" id="XP_018064475.1">
    <property type="nucleotide sequence ID" value="XM_018223102.1"/>
</dbReference>
<protein>
    <submittedName>
        <fullName evidence="4">Oxidoreductase</fullName>
    </submittedName>
</protein>
<accession>A0A132BCG3</accession>
<dbReference type="STRING" id="149040.A0A132BCG3"/>
<keyword evidence="5" id="KW-1185">Reference proteome</keyword>
<keyword evidence="2" id="KW-0560">Oxidoreductase</keyword>
<dbReference type="PANTHER" id="PTHR47990">
    <property type="entry name" value="2-OXOGLUTARATE (2OG) AND FE(II)-DEPENDENT OXYGENASE SUPERFAMILY PROTEIN-RELATED"/>
    <property type="match status" value="1"/>
</dbReference>
<evidence type="ECO:0000313" key="5">
    <source>
        <dbReference type="Proteomes" id="UP000070700"/>
    </source>
</evidence>
<dbReference type="OrthoDB" id="288590at2759"/>
<dbReference type="KEGG" id="psco:LY89DRAFT_787755"/>
<dbReference type="AlphaFoldDB" id="A0A132BCG3"/>
<dbReference type="GO" id="GO:0046872">
    <property type="term" value="F:metal ion binding"/>
    <property type="evidence" value="ECO:0007669"/>
    <property type="project" value="UniProtKB-KW"/>
</dbReference>
<dbReference type="SUPFAM" id="SSF51197">
    <property type="entry name" value="Clavaminate synthase-like"/>
    <property type="match status" value="1"/>
</dbReference>
<keyword evidence="2" id="KW-0408">Iron</keyword>
<dbReference type="InterPro" id="IPR044861">
    <property type="entry name" value="IPNS-like_FE2OG_OXY"/>
</dbReference>
<keyword evidence="2" id="KW-0479">Metal-binding</keyword>
<dbReference type="InterPro" id="IPR005123">
    <property type="entry name" value="Oxoglu/Fe-dep_dioxygenase_dom"/>
</dbReference>
<reference evidence="4 5" key="1">
    <citation type="submission" date="2015-10" db="EMBL/GenBank/DDBJ databases">
        <title>Full genome of DAOMC 229536 Phialocephala scopiformis, a fungal endophyte of spruce producing the potent anti-insectan compound rugulosin.</title>
        <authorList>
            <consortium name="DOE Joint Genome Institute"/>
            <person name="Walker A.K."/>
            <person name="Frasz S.L."/>
            <person name="Seifert K.A."/>
            <person name="Miller J.D."/>
            <person name="Mondo S.J."/>
            <person name="Labutti K."/>
            <person name="Lipzen A."/>
            <person name="Dockter R."/>
            <person name="Kennedy M."/>
            <person name="Grigoriev I.V."/>
            <person name="Spatafora J.W."/>
        </authorList>
    </citation>
    <scope>NUCLEOTIDE SEQUENCE [LARGE SCALE GENOMIC DNA]</scope>
    <source>
        <strain evidence="4 5">CBS 120377</strain>
    </source>
</reference>
<dbReference type="InterPro" id="IPR050231">
    <property type="entry name" value="Iron_ascorbate_oxido_reductase"/>
</dbReference>
<proteinExistence type="inferred from homology"/>
<dbReference type="EMBL" id="KQ947430">
    <property type="protein sequence ID" value="KUJ10120.1"/>
    <property type="molecule type" value="Genomic_DNA"/>
</dbReference>
<dbReference type="PROSITE" id="PS51471">
    <property type="entry name" value="FE2OG_OXY"/>
    <property type="match status" value="1"/>
</dbReference>
<dbReference type="Proteomes" id="UP000070700">
    <property type="component" value="Unassembled WGS sequence"/>
</dbReference>
<organism evidence="4 5">
    <name type="scientific">Mollisia scopiformis</name>
    <name type="common">Conifer needle endophyte fungus</name>
    <name type="synonym">Phialocephala scopiformis</name>
    <dbReference type="NCBI Taxonomy" id="149040"/>
    <lineage>
        <taxon>Eukaryota</taxon>
        <taxon>Fungi</taxon>
        <taxon>Dikarya</taxon>
        <taxon>Ascomycota</taxon>
        <taxon>Pezizomycotina</taxon>
        <taxon>Leotiomycetes</taxon>
        <taxon>Helotiales</taxon>
        <taxon>Mollisiaceae</taxon>
        <taxon>Mollisia</taxon>
    </lineage>
</organism>
<name>A0A132BCG3_MOLSC</name>
<dbReference type="GO" id="GO:0016491">
    <property type="term" value="F:oxidoreductase activity"/>
    <property type="evidence" value="ECO:0007669"/>
    <property type="project" value="UniProtKB-KW"/>
</dbReference>
<dbReference type="GeneID" id="28832828"/>
<evidence type="ECO:0000256" key="1">
    <source>
        <dbReference type="ARBA" id="ARBA00008056"/>
    </source>
</evidence>
<sequence length="368" mass="41021">MQDERMTFYILDFSASLDLKPKPQYPPAILIEIFIMPTEKLFAAVPPFPEDIPIARLSILSLERLLAHDVKESAQLFESCKSDGFFLLDLRCNSIGEILIETVEILFEVNKALFEEGPEELKKFTHPPPGVLGYNAFGATKVESGLPDRFEWYVMSQDDIMGQKFITTSNSVVSHLLSLLDQHLGLPDGTLESRQRIDKESGTIVRMLKYPPQPEGDRRTSLFGHTDLGTITLLFNVVGGLQILPAGSEGLEENWRYVKPMPGCVIVNLGDMTREWTGGILRSNPHRVTFPPGEQATVTRYSLAYLMRAEAQASMKRLALEGSLIKPLGDGEKDIEVGVDKWIEEKTALARLGKDPASNRNGLAVQAY</sequence>